<keyword evidence="1" id="KW-0472">Membrane</keyword>
<keyword evidence="1" id="KW-1133">Transmembrane helix</keyword>
<keyword evidence="1" id="KW-0812">Transmembrane</keyword>
<protein>
    <submittedName>
        <fullName evidence="3">Hypothetical_protein</fullName>
    </submittedName>
</protein>
<evidence type="ECO:0000313" key="2">
    <source>
        <dbReference type="EMBL" id="CAI9928278.1"/>
    </source>
</evidence>
<evidence type="ECO:0000313" key="3">
    <source>
        <dbReference type="EMBL" id="CAL6102096.1"/>
    </source>
</evidence>
<dbReference type="AlphaFoldDB" id="A0AA86NZI6"/>
<gene>
    <name evidence="2" type="ORF">HINF_LOCUS15923</name>
    <name evidence="3" type="ORF">HINF_LOCUS71505</name>
</gene>
<evidence type="ECO:0000313" key="4">
    <source>
        <dbReference type="Proteomes" id="UP001642409"/>
    </source>
</evidence>
<accession>A0AA86NZI6</accession>
<comment type="caution">
    <text evidence="2">The sequence shown here is derived from an EMBL/GenBank/DDBJ whole genome shotgun (WGS) entry which is preliminary data.</text>
</comment>
<keyword evidence="4" id="KW-1185">Reference proteome</keyword>
<evidence type="ECO:0000256" key="1">
    <source>
        <dbReference type="SAM" id="Phobius"/>
    </source>
</evidence>
<dbReference type="Proteomes" id="UP001642409">
    <property type="component" value="Unassembled WGS sequence"/>
</dbReference>
<dbReference type="EMBL" id="CAXDID020000551">
    <property type="protein sequence ID" value="CAL6102096.1"/>
    <property type="molecule type" value="Genomic_DNA"/>
</dbReference>
<proteinExistence type="predicted"/>
<organism evidence="2">
    <name type="scientific">Hexamita inflata</name>
    <dbReference type="NCBI Taxonomy" id="28002"/>
    <lineage>
        <taxon>Eukaryota</taxon>
        <taxon>Metamonada</taxon>
        <taxon>Diplomonadida</taxon>
        <taxon>Hexamitidae</taxon>
        <taxon>Hexamitinae</taxon>
        <taxon>Hexamita</taxon>
    </lineage>
</organism>
<feature type="transmembrane region" description="Helical" evidence="1">
    <location>
        <begin position="151"/>
        <end position="174"/>
    </location>
</feature>
<name>A0AA86NZI6_9EUKA</name>
<dbReference type="EMBL" id="CATOUU010000389">
    <property type="protein sequence ID" value="CAI9928278.1"/>
    <property type="molecule type" value="Genomic_DNA"/>
</dbReference>
<sequence length="177" mass="20149">MQIETIDAIHGHAMFTTAAYEDAPKLYQALWEKLRGVSIENPLVVFQCFDSPSQLSNPTHEYVCLIGQHSALKPIGGVKQHVPRRKGAHFNSQRSLQPSKCCLLCSRERGQVQNLKVRDARLKSTSTILPKWEEEQLLPRCASQLSDQTTIIIQLYVSVIYLFKYGTLIFNLYLRST</sequence>
<reference evidence="3 4" key="2">
    <citation type="submission" date="2024-07" db="EMBL/GenBank/DDBJ databases">
        <authorList>
            <person name="Akdeniz Z."/>
        </authorList>
    </citation>
    <scope>NUCLEOTIDE SEQUENCE [LARGE SCALE GENOMIC DNA]</scope>
</reference>
<reference evidence="2" key="1">
    <citation type="submission" date="2023-06" db="EMBL/GenBank/DDBJ databases">
        <authorList>
            <person name="Kurt Z."/>
        </authorList>
    </citation>
    <scope>NUCLEOTIDE SEQUENCE</scope>
</reference>